<dbReference type="AlphaFoldDB" id="A0AAV0ASS1"/>
<dbReference type="InterPro" id="IPR003165">
    <property type="entry name" value="Piwi"/>
</dbReference>
<feature type="domain" description="Piwi" evidence="1">
    <location>
        <begin position="59"/>
        <end position="177"/>
    </location>
</feature>
<dbReference type="Gene3D" id="3.30.420.10">
    <property type="entry name" value="Ribonuclease H-like superfamily/Ribonuclease H"/>
    <property type="match status" value="1"/>
</dbReference>
<dbReference type="SUPFAM" id="SSF53098">
    <property type="entry name" value="Ribonuclease H-like"/>
    <property type="match status" value="1"/>
</dbReference>
<accession>A0AAV0ASS1</accession>
<dbReference type="GO" id="GO:0003676">
    <property type="term" value="F:nucleic acid binding"/>
    <property type="evidence" value="ECO:0007669"/>
    <property type="project" value="InterPro"/>
</dbReference>
<dbReference type="EMBL" id="CALTRL010001148">
    <property type="protein sequence ID" value="CAH7671185.1"/>
    <property type="molecule type" value="Genomic_DNA"/>
</dbReference>
<dbReference type="PANTHER" id="PTHR22891">
    <property type="entry name" value="EUKARYOTIC TRANSLATION INITIATION FACTOR 2C"/>
    <property type="match status" value="1"/>
</dbReference>
<dbReference type="Proteomes" id="UP001153365">
    <property type="component" value="Unassembled WGS sequence"/>
</dbReference>
<sequence length="211" mass="23879">MSPGRGNKTGVKDLSLNMNCSPLIPISAHQLLRYGLQLLAEAQPHCSLTPHAHSPKSQHVQKDHFNNLFNNVRIQSFRFKRHPSDTDRPGISQPGTIVDKFIGDPFLYSFFIQSQASYSCPSRYIVLKDETNHTVDDLQKIANLASSGFQRATKTVEIATPTYYANLVATRAKKWDMSDDNGSTVFTTNSGAQTPVKRQHEFYYFRIRLMK</sequence>
<evidence type="ECO:0000313" key="2">
    <source>
        <dbReference type="EMBL" id="CAH7671185.1"/>
    </source>
</evidence>
<organism evidence="2 3">
    <name type="scientific">Phakopsora pachyrhizi</name>
    <name type="common">Asian soybean rust disease fungus</name>
    <dbReference type="NCBI Taxonomy" id="170000"/>
    <lineage>
        <taxon>Eukaryota</taxon>
        <taxon>Fungi</taxon>
        <taxon>Dikarya</taxon>
        <taxon>Basidiomycota</taxon>
        <taxon>Pucciniomycotina</taxon>
        <taxon>Pucciniomycetes</taxon>
        <taxon>Pucciniales</taxon>
        <taxon>Phakopsoraceae</taxon>
        <taxon>Phakopsora</taxon>
    </lineage>
</organism>
<evidence type="ECO:0000313" key="3">
    <source>
        <dbReference type="Proteomes" id="UP001153365"/>
    </source>
</evidence>
<evidence type="ECO:0000259" key="1">
    <source>
        <dbReference type="PROSITE" id="PS50822"/>
    </source>
</evidence>
<reference evidence="2" key="1">
    <citation type="submission" date="2022-06" db="EMBL/GenBank/DDBJ databases">
        <authorList>
            <consortium name="SYNGENTA / RWTH Aachen University"/>
        </authorList>
    </citation>
    <scope>NUCLEOTIDE SEQUENCE</scope>
</reference>
<gene>
    <name evidence="2" type="ORF">PPACK8108_LOCUS5943</name>
</gene>
<protein>
    <submittedName>
        <fullName evidence="2">Expressed protein</fullName>
    </submittedName>
</protein>
<dbReference type="PROSITE" id="PS50822">
    <property type="entry name" value="PIWI"/>
    <property type="match status" value="1"/>
</dbReference>
<dbReference type="InterPro" id="IPR012337">
    <property type="entry name" value="RNaseH-like_sf"/>
</dbReference>
<dbReference type="Pfam" id="PF02171">
    <property type="entry name" value="Piwi"/>
    <property type="match status" value="1"/>
</dbReference>
<proteinExistence type="predicted"/>
<name>A0AAV0ASS1_PHAPC</name>
<comment type="caution">
    <text evidence="2">The sequence shown here is derived from an EMBL/GenBank/DDBJ whole genome shotgun (WGS) entry which is preliminary data.</text>
</comment>
<keyword evidence="3" id="KW-1185">Reference proteome</keyword>
<dbReference type="InterPro" id="IPR036397">
    <property type="entry name" value="RNaseH_sf"/>
</dbReference>